<proteinExistence type="predicted"/>
<evidence type="ECO:0000256" key="1">
    <source>
        <dbReference type="SAM" id="MobiDB-lite"/>
    </source>
</evidence>
<evidence type="ECO:0000259" key="2">
    <source>
        <dbReference type="Pfam" id="PF20263"/>
    </source>
</evidence>
<dbReference type="InterPro" id="IPR046896">
    <property type="entry name" value="Cup1-like_N"/>
</dbReference>
<keyword evidence="4" id="KW-1185">Reference proteome</keyword>
<organism evidence="3 4">
    <name type="scientific">Oleoguttula mirabilis</name>
    <dbReference type="NCBI Taxonomy" id="1507867"/>
    <lineage>
        <taxon>Eukaryota</taxon>
        <taxon>Fungi</taxon>
        <taxon>Dikarya</taxon>
        <taxon>Ascomycota</taxon>
        <taxon>Pezizomycotina</taxon>
        <taxon>Dothideomycetes</taxon>
        <taxon>Dothideomycetidae</taxon>
        <taxon>Mycosphaerellales</taxon>
        <taxon>Teratosphaeriaceae</taxon>
        <taxon>Oleoguttula</taxon>
    </lineage>
</organism>
<feature type="compositionally biased region" description="Acidic residues" evidence="1">
    <location>
        <begin position="329"/>
        <end position="344"/>
    </location>
</feature>
<sequence>MRQYVLQRFRSYSVKTPGQHNDPTFADRLNSKYAEARQAVGLLRRANEGERRPLLRVLFMAYGRTGKRRHELMLPLLSKAGQEELQGLVRTERDGTGRGPASGVGLEDPPPRNPTAEGVNRGQWAPYAPGLTPQMRALLQSQIRNPPPNLTRPTLRRLQPRIEELNSWRQPMPRSRVKNQTKKWYADLLGKVHPPLPTDEWNRLRGLVTGAVPAGMVHRRKPLAKPGPNALELLVKFGKPNIGAAPGNRDAHRITPRFMRRMWAQVFSQCPLMEWDAERQEWKVTWGQHALYGLGRERKRKHSVERAESRGDDDDPLLGALWLSGGTTDETEQMDDFDQSDFWD</sequence>
<gene>
    <name evidence="3" type="ORF">LTR36_004057</name>
</gene>
<dbReference type="Proteomes" id="UP001324427">
    <property type="component" value="Unassembled WGS sequence"/>
</dbReference>
<protein>
    <recommendedName>
        <fullName evidence="2">LYR motif-containing protein Cup1-like N-terminal domain-containing protein</fullName>
    </recommendedName>
</protein>
<dbReference type="Pfam" id="PF20263">
    <property type="entry name" value="LYRM2-like"/>
    <property type="match status" value="1"/>
</dbReference>
<name>A0AAV9JI00_9PEZI</name>
<feature type="region of interest" description="Disordered" evidence="1">
    <location>
        <begin position="90"/>
        <end position="127"/>
    </location>
</feature>
<dbReference type="EMBL" id="JAVFHQ010000024">
    <property type="protein sequence ID" value="KAK4544486.1"/>
    <property type="molecule type" value="Genomic_DNA"/>
</dbReference>
<feature type="region of interest" description="Disordered" evidence="1">
    <location>
        <begin position="297"/>
        <end position="344"/>
    </location>
</feature>
<evidence type="ECO:0000313" key="3">
    <source>
        <dbReference type="EMBL" id="KAK4544486.1"/>
    </source>
</evidence>
<accession>A0AAV9JI00</accession>
<feature type="domain" description="LYR motif-containing protein Cup1-like N-terminal" evidence="2">
    <location>
        <begin position="2"/>
        <end position="73"/>
    </location>
</feature>
<evidence type="ECO:0000313" key="4">
    <source>
        <dbReference type="Proteomes" id="UP001324427"/>
    </source>
</evidence>
<dbReference type="AlphaFoldDB" id="A0AAV9JI00"/>
<comment type="caution">
    <text evidence="3">The sequence shown here is derived from an EMBL/GenBank/DDBJ whole genome shotgun (WGS) entry which is preliminary data.</text>
</comment>
<reference evidence="3 4" key="1">
    <citation type="submission" date="2021-11" db="EMBL/GenBank/DDBJ databases">
        <title>Black yeast isolated from Biological Soil Crust.</title>
        <authorList>
            <person name="Kurbessoian T."/>
        </authorList>
    </citation>
    <scope>NUCLEOTIDE SEQUENCE [LARGE SCALE GENOMIC DNA]</scope>
    <source>
        <strain evidence="3 4">CCFEE 5522</strain>
    </source>
</reference>